<protein>
    <recommendedName>
        <fullName evidence="5">Cadherin domain-containing protein</fullName>
    </recommendedName>
</protein>
<evidence type="ECO:0000256" key="2">
    <source>
        <dbReference type="ARBA" id="ARBA00022989"/>
    </source>
</evidence>
<gene>
    <name evidence="6" type="ORF">FNF29_06569</name>
</gene>
<keyword evidence="1 4" id="KW-0812">Transmembrane</keyword>
<proteinExistence type="predicted"/>
<feature type="transmembrane region" description="Helical" evidence="4">
    <location>
        <begin position="3589"/>
        <end position="3609"/>
    </location>
</feature>
<dbReference type="PROSITE" id="PS50268">
    <property type="entry name" value="CADHERIN_2"/>
    <property type="match status" value="2"/>
</dbReference>
<comment type="caution">
    <text evidence="6">The sequence shown here is derived from an EMBL/GenBank/DDBJ whole genome shotgun (WGS) entry which is preliminary data.</text>
</comment>
<feature type="transmembrane region" description="Helical" evidence="4">
    <location>
        <begin position="3435"/>
        <end position="3455"/>
    </location>
</feature>
<dbReference type="CDD" id="cd11304">
    <property type="entry name" value="Cadherin_repeat"/>
    <property type="match status" value="2"/>
</dbReference>
<feature type="compositionally biased region" description="Basic and acidic residues" evidence="3">
    <location>
        <begin position="3813"/>
        <end position="3822"/>
    </location>
</feature>
<evidence type="ECO:0000256" key="3">
    <source>
        <dbReference type="SAM" id="MobiDB-lite"/>
    </source>
</evidence>
<dbReference type="InterPro" id="IPR015919">
    <property type="entry name" value="Cadherin-like_sf"/>
</dbReference>
<dbReference type="EMBL" id="VLTN01000051">
    <property type="protein sequence ID" value="KAA0148632.1"/>
    <property type="molecule type" value="Genomic_DNA"/>
</dbReference>
<keyword evidence="4" id="KW-0472">Membrane</keyword>
<dbReference type="Gene3D" id="2.60.40.60">
    <property type="entry name" value="Cadherins"/>
    <property type="match status" value="2"/>
</dbReference>
<dbReference type="SUPFAM" id="SSF49313">
    <property type="entry name" value="Cadherin-like"/>
    <property type="match status" value="2"/>
</dbReference>
<dbReference type="Proteomes" id="UP000323011">
    <property type="component" value="Unassembled WGS sequence"/>
</dbReference>
<feature type="transmembrane region" description="Helical" evidence="4">
    <location>
        <begin position="3676"/>
        <end position="3703"/>
    </location>
</feature>
<dbReference type="InterPro" id="IPR002126">
    <property type="entry name" value="Cadherin-like_dom"/>
</dbReference>
<evidence type="ECO:0000259" key="5">
    <source>
        <dbReference type="PROSITE" id="PS50268"/>
    </source>
</evidence>
<name>A0A5A8C6G7_CAFRO</name>
<feature type="compositionally biased region" description="Acidic residues" evidence="3">
    <location>
        <begin position="3911"/>
        <end position="3923"/>
    </location>
</feature>
<dbReference type="GO" id="GO:0005886">
    <property type="term" value="C:plasma membrane"/>
    <property type="evidence" value="ECO:0007669"/>
    <property type="project" value="UniProtKB-SubCell"/>
</dbReference>
<reference evidence="6 7" key="1">
    <citation type="submission" date="2019-07" db="EMBL/GenBank/DDBJ databases">
        <title>Genomes of Cafeteria roenbergensis.</title>
        <authorList>
            <person name="Fischer M.G."/>
            <person name="Hackl T."/>
            <person name="Roman M."/>
        </authorList>
    </citation>
    <scope>NUCLEOTIDE SEQUENCE [LARGE SCALE GENOMIC DNA]</scope>
    <source>
        <strain evidence="6 7">BVI</strain>
    </source>
</reference>
<organism evidence="6 7">
    <name type="scientific">Cafeteria roenbergensis</name>
    <name type="common">Marine flagellate</name>
    <dbReference type="NCBI Taxonomy" id="33653"/>
    <lineage>
        <taxon>Eukaryota</taxon>
        <taxon>Sar</taxon>
        <taxon>Stramenopiles</taxon>
        <taxon>Bigyra</taxon>
        <taxon>Opalozoa</taxon>
        <taxon>Bicosoecida</taxon>
        <taxon>Cafeteriaceae</taxon>
        <taxon>Cafeteria</taxon>
    </lineage>
</organism>
<dbReference type="GO" id="GO:0007156">
    <property type="term" value="P:homophilic cell adhesion via plasma membrane adhesion molecules"/>
    <property type="evidence" value="ECO:0007669"/>
    <property type="project" value="InterPro"/>
</dbReference>
<feature type="compositionally biased region" description="Gly residues" evidence="3">
    <location>
        <begin position="4053"/>
        <end position="4062"/>
    </location>
</feature>
<feature type="domain" description="Cadherin" evidence="5">
    <location>
        <begin position="843"/>
        <end position="962"/>
    </location>
</feature>
<dbReference type="PANTHER" id="PTHR24026">
    <property type="entry name" value="FAT ATYPICAL CADHERIN-RELATED"/>
    <property type="match status" value="1"/>
</dbReference>
<evidence type="ECO:0000256" key="4">
    <source>
        <dbReference type="SAM" id="Phobius"/>
    </source>
</evidence>
<dbReference type="GO" id="GO:0005509">
    <property type="term" value="F:calcium ion binding"/>
    <property type="evidence" value="ECO:0007669"/>
    <property type="project" value="InterPro"/>
</dbReference>
<feature type="region of interest" description="Disordered" evidence="3">
    <location>
        <begin position="77"/>
        <end position="110"/>
    </location>
</feature>
<evidence type="ECO:0000256" key="1">
    <source>
        <dbReference type="ARBA" id="ARBA00022692"/>
    </source>
</evidence>
<feature type="compositionally biased region" description="Basic residues" evidence="3">
    <location>
        <begin position="3786"/>
        <end position="3795"/>
    </location>
</feature>
<evidence type="ECO:0000313" key="6">
    <source>
        <dbReference type="EMBL" id="KAA0148632.1"/>
    </source>
</evidence>
<dbReference type="PANTHER" id="PTHR24026:SF126">
    <property type="entry name" value="PROTOCADHERIN FAT 4"/>
    <property type="match status" value="1"/>
</dbReference>
<feature type="region of interest" description="Disordered" evidence="3">
    <location>
        <begin position="3905"/>
        <end position="3932"/>
    </location>
</feature>
<keyword evidence="7" id="KW-1185">Reference proteome</keyword>
<feature type="compositionally biased region" description="Low complexity" evidence="3">
    <location>
        <begin position="3797"/>
        <end position="3812"/>
    </location>
</feature>
<feature type="compositionally biased region" description="Polar residues" evidence="3">
    <location>
        <begin position="4021"/>
        <end position="4033"/>
    </location>
</feature>
<feature type="transmembrane region" description="Helical" evidence="4">
    <location>
        <begin position="3332"/>
        <end position="3355"/>
    </location>
</feature>
<feature type="transmembrane region" description="Helical" evidence="4">
    <location>
        <begin position="3494"/>
        <end position="3515"/>
    </location>
</feature>
<keyword evidence="2 4" id="KW-1133">Transmembrane helix</keyword>
<evidence type="ECO:0000313" key="7">
    <source>
        <dbReference type="Proteomes" id="UP000323011"/>
    </source>
</evidence>
<feature type="region of interest" description="Disordered" evidence="3">
    <location>
        <begin position="3785"/>
        <end position="3848"/>
    </location>
</feature>
<feature type="region of interest" description="Disordered" evidence="3">
    <location>
        <begin position="4011"/>
        <end position="4062"/>
    </location>
</feature>
<feature type="transmembrane region" description="Helical" evidence="4">
    <location>
        <begin position="3723"/>
        <end position="3745"/>
    </location>
</feature>
<feature type="domain" description="Cadherin" evidence="5">
    <location>
        <begin position="731"/>
        <end position="843"/>
    </location>
</feature>
<dbReference type="SMART" id="SM00112">
    <property type="entry name" value="CA"/>
    <property type="match status" value="2"/>
</dbReference>
<feature type="transmembrane region" description="Helical" evidence="4">
    <location>
        <begin position="3305"/>
        <end position="3325"/>
    </location>
</feature>
<accession>A0A5A8C6G7</accession>
<sequence length="4062" mass="421984">MARSCRETTARADEPPKATLRPLLPRRQLLQPTTQPSLMRSSTLALALVAAAACAVRAAELPPGVVSRWVASEATDAFGQPVGDGDSIAGVPDEVGDDPLDGPASAPKARLSARGCHTSMSYESSRYLSTRDADGDLDPDGEEWLVYIVGKQTGTAKGHAVDRHGDRWRFAMLRGLAYTLSTVLIDRYTTPTVKAATKMPDTLNMWSVWATHIKRVGTSEVWQAVVMDNNDDSAATGGGISGNDSDTFTGNITMSGSTFYLGGSVSSFQGEILEAGVLRRKDIDRDALQAFLDERYHLACPELAPAGSAAAQRAVTPALSNKDADCSIAGSPAARDLGSCTQTCAAGASRVAGTAAHICNTGAWSGSPIVCEGVCPQVAAPASSSVCYQVALGLDFGATQAGGKSGTAGLAEGPLRQLTASPAVPSTLLGQLWSIDGTSGVVRSNASGSCDPAATPSALVHSNPLWASFVSASSAVAVDVTLGFTASSTGTGSLGVVTRYRDVDNYLRLTVSLNYPDNDPGTDPATALNAMATLESVRAGAVSSLASGVIAADDFDGTQALRLRLWVKQASLVVYAGPQTWPAADQADAPRAYGFGPPAGGGSGFGSEIVNPVNMEGAGSVPMAGMSPSGFAGWSTFSASVTNLDHGEDTAGLYSDGAGWFDDLVVSTDCQAGRACQYGSSTMQCVHGCAVGYQAANGTQQRTCNAGTTSGSVGAWSGEELRCAPVKPAVPPGLEPFDVPENSLVDTPVGTPLSEVVKSNASDVAILFSLQGTGHMRNGQAVFKIAGCSGQVYVDNGGSANLNHETDPRFDITVAATPNGEVASATTFVVTIMVTDVDEAPVLVSPANRSVNEAASPGSDIGLPLEWSDPDCPDIATCDSTPAFTIVGGSPASWQTGGASGQPVFALGNTTGQLVVGAGGGLDFETLSEYTLTVRAASPADNSLFSTATVVIYVLDGPDPPFAPMNQPPISVEAPDVSPGKAIGGPGSGSFVCGNASAQAAAAGSFFACDSDVGTTLTYTKQSVFDIVSGSFVASDVIRIHSTTGAITWGPDAPANVGSREVARVNGVSVYYAATLTVSVSDGGLATVGSINILVGANATGRPTLDSLRILTSSGYATTSAPTTGSGYKLDFTGAGLSGPGVFGVASGSCHFTDEAFSRAQPVPIDVSSCDVMSATSVQCLVPRGAGQKLSCNLQFTVSAVSGGGTRVVDAITSSELLFSYRSPSIPFSFTSEQWPTEGGGTHVLNGTGFGWDPAIVKVDVGDYGYSNTPESDMYQFPAKVLSVQDNGIVIERPEMYGLRAHFRVNVGGGTYQSFFPFVNIEAPEILKIEPSYSGIDMQELDTYSRTYIILTGKNFGPYNSVAGATLRPSGCLNRNYVNYQFTCPDQSTTSKLFGDPYPDYACYKSSSRDAHTVVRCSVPRWAGRRLGVHVCIPPPSGTGKICSKSSVYTVPGGLPGVATALNTVSYVAPEIASLIAPSVASTEGGDLVTIRARNVGPIDFDGLTVRYGPKGYESRWIYAQNCKVTQGSYYTSPGTVVCNMAPMPNAQLLPLANNHQWLVTVSGDSKGEPGCCSSYGPPILSAISGPGAADAVTPGGQAVVISGKNFGPSPGPIRVMYYLTIDKSADDSAGGGGGILNATDIRTIGDGSGEFYIQPNGGSAACKITVDHLEITCETAPAGGSGLRWEVFAYNRSSVPPLTAYAPPRITSIELPDGSPVSGANPLGGTAIVIRGENFGPPQAPYGPSFVQGVRTGPLLEWARYGSPGRWKALSNLTITNHTQINAILGPGIGSSQTVIVSVAGQESGANGAGATFSFSPPVLATMTPLSGPTVPSNVISGDAADSFKVRGTIRNVPEGYRVQALFGNPSDSSRVDPPISASVTFDDTSPDRTASFQFDLPAGASSRRYVSLQVTDPNSPTSAPTPALGVCAFSYRDPVLKTFQVRRVPASETLPNQVLFNFPNRALDAYAVTLVGEYLTDATLEAAAGARITRVVEVNIGGQWYTDSTTEGMKALFVSDWTDSAITTYMNFPPPASGSGPPVPIDVRVRITGSADSTGPSSGCNPAISLPALPENTVTTQQIAPITVTLARPGVSGIVGAPAGGFATAGAQFAQVQVQGTELVKAAELSVVVADLDGGDQLDCAVGAVIAKPGDWNAGAYSPATVATWSAAQVVNQLKEQCKTYYNLSSANDVPSLPASQPCSLFCVTPPGQGSSKVLAFVTDTDPTFGSSVGFPYQAPALATAAAGQSVGGAAPVFGTAYAVSATAPGGAAAGMLELPADGTGYLHITGTNFGIAPQVWFFRDSPDLDDVDSFVAHMATSTDPLESFSHTDIVVRVPKGWGTARRVWVRTPPGELQVGADSVYFDYRKPVVGGGCVWDADAGECATGAAALAQEGATLRVQVSDLGSPLELSSPAAAPQFVPISVVIRDGTPSTTTLSGITAAGFCGTPPADRDGHMPVRCVIQGNAPSQDEFGNACPGSADPLASPAQRVPASLPSLSSSALFCTLQAGAGQNLFVQVAVGPRTSEVVLDRRRALGNGAPANANANGARALAGAPVSFMPPVIKSGFSMRYDASTFADDLQTIQAAIAAQQAARVPGTTPPLLALNSSFVTSSWPAGNLTGPTSGGFIVVIEGAGFGRDYATASGMTLAAASRVRAPVPTAPFTGTPPAVPLKRSCLFASAPWKLGRTPGNSPVSPSCDGAESYQGEGEAADATYLGAGATGWRSAMVPADADDVFAPVVLAWTDTAIAFRVPPGAGQLALQVSARGLLSTATPFQYLEPVISSVSVMAPVRAVPAGVDPNSLTDLAALNLDPSLFASDDPSAYVALPGVPISGAVSTDGEQVIVIRGANFGPAPPLPSAYASMPPANGSLAVPRPIGNRFPAAVVSVRGSASCATGYYQWDVRGTSARVTHVAPPAARPYESVLCSTRVLMPLAAVPGRLVPELDEVERMAVLFHSHDTIVMRAPPGVGHGRSLRVVVHSYETPESGPPSDPVASSAPYQFDYAPPTARRLADSDLRITDGPTSSSPIMVLGSSLGRVEDQPANPAALPASSVAYRVALRRRYDGGWNTGGVVRDQLAGVLDLKLDGRPCLDPPTRLDVKGSEVMAAAQNEAGIVSAVKCASANVSDMTVGRHVVDLGVAGVTTRLENASAVYVGCALDYYGLEGTTCRKCPTGARCSGMVTRFNHSLPAAEPGYYDLGANRFNLVEPGTTKAVDPLTWLNDVCPSAQPREDVNRGICVVPCFPPDACLGNNLCSVAYSSLPQTFTGGPSEPRPSDFKFRCAYCAQGYYRRTSDCERCPDQPILLILAFIVAVVLVAALGLYLSSRNINVALINTGVDTFQVLSLFTTARISWPDEVRTIFELMSTFSLNIEITAPECLIPSLSYETKWWMVMLVPILTQVGLLLVFLGYALFKRFVKGQRGRRKFCSHAPKLVSAFMVALYFYYVLVSRKVMDVFDCEPVPNAGDDALYMAAGTLDKCGEPGGLQARLQPFAVFFLLFYTLGLPLVLLVIMYRKRFVIMTDQLLRAKGMGFKRATNSDEGYQLRKMIGRVYFAYRPGVSWIWVQAILMRKLAICITSVLLPNDSSFILTSITLVLIVSYAIHVRFLPFMSPGDRPRILRDHARQVMEGDLIAQRMQKAIEAVEGRQRKSTRRVDWSDPSRAAGSMSAARRNALALGASVLVDYNVVEGMMLFVTILVSLSGILFNTSRFEGDVYAGQRDFVTYAVLLMLFGMISYFVIVFLVDMHTGIQESAVRSGKLRPEDVRPPCHPVLRAVGCSELPPVRAKKGGKGKGGKPMAPAAAGSDAAEAEAASKADDDKRRRALERTASSKGFLSPTADGTASPALAGERGGIEMAALPGASGAVDGSGIQASANPLFGLQGGAAGAGIDIGDADARRRVAGKSLDDAGPGDDDEEGDADDMLGSGRVGGDAHMTEMRRMTANILSMTHPPSSAAWPDIQQLFADMASQVDAHTKRAKMTSRAMEEAGSGADASGGATGHARAARKLLRGAGGSRQARKQFSQARLGSSRTLGAGTGVSMRSLAQGRQPSSGGGSDHAAE</sequence>
<feature type="transmembrane region" description="Helical" evidence="4">
    <location>
        <begin position="3391"/>
        <end position="3415"/>
    </location>
</feature>